<dbReference type="KEGG" id="liu:OU989_22515"/>
<reference evidence="1" key="1">
    <citation type="submission" date="2022-11" db="EMBL/GenBank/DDBJ databases">
        <title>Lysinibacillus irui.</title>
        <authorList>
            <person name="Akintayo S.O."/>
        </authorList>
    </citation>
    <scope>NUCLEOTIDE SEQUENCE</scope>
    <source>
        <strain evidence="1">IRB4-01</strain>
        <plasmid evidence="1">unnamed</plasmid>
    </source>
</reference>
<organism evidence="1 2">
    <name type="scientific">Lysinibacillus irui</name>
    <dbReference type="NCBI Taxonomy" id="2998077"/>
    <lineage>
        <taxon>Bacteria</taxon>
        <taxon>Bacillati</taxon>
        <taxon>Bacillota</taxon>
        <taxon>Bacilli</taxon>
        <taxon>Bacillales</taxon>
        <taxon>Bacillaceae</taxon>
        <taxon>Lysinibacillus</taxon>
    </lineage>
</organism>
<evidence type="ECO:0000313" key="2">
    <source>
        <dbReference type="Proteomes" id="UP001219585"/>
    </source>
</evidence>
<dbReference type="Proteomes" id="UP001219585">
    <property type="component" value="Plasmid unnamed"/>
</dbReference>
<proteinExistence type="predicted"/>
<accession>A0AAJ5RQU9</accession>
<evidence type="ECO:0000313" key="1">
    <source>
        <dbReference type="EMBL" id="WDV09300.1"/>
    </source>
</evidence>
<keyword evidence="1" id="KW-0614">Plasmid</keyword>
<dbReference type="RefSeq" id="WP_274797517.1">
    <property type="nucleotide sequence ID" value="NZ_CP113528.1"/>
</dbReference>
<gene>
    <name evidence="1" type="ORF">OU989_22515</name>
</gene>
<dbReference type="EMBL" id="CP113528">
    <property type="protein sequence ID" value="WDV09300.1"/>
    <property type="molecule type" value="Genomic_DNA"/>
</dbReference>
<geneLocation type="plasmid" evidence="1 2">
    <name>unnamed</name>
</geneLocation>
<name>A0AAJ5RQU9_9BACI</name>
<dbReference type="AlphaFoldDB" id="A0AAJ5RQU9"/>
<sequence length="153" mass="17286">MALNVATTVSANVVKLPSYTVVIQMNMGSYSFELLTNYEFIAVSKEAALKVAADMLKELIPFVEVYYDLNLDGLKINIKDNKYFDCAEIRNFEIYDESQIDFVSNKSSISIGLGLNCYSFVTEEKFYEHIEMNTYSSSIIKFEAVGYGIALLN</sequence>
<protein>
    <submittedName>
        <fullName evidence="1">Uncharacterized protein</fullName>
    </submittedName>
</protein>